<dbReference type="Pfam" id="PF02518">
    <property type="entry name" value="HATPase_c"/>
    <property type="match status" value="1"/>
</dbReference>
<dbReference type="EC" id="2.7.13.3" evidence="3"/>
<feature type="domain" description="Histidine kinase" evidence="10">
    <location>
        <begin position="258"/>
        <end position="464"/>
    </location>
</feature>
<dbReference type="GO" id="GO:0005524">
    <property type="term" value="F:ATP binding"/>
    <property type="evidence" value="ECO:0007669"/>
    <property type="project" value="UniProtKB-KW"/>
</dbReference>
<reference evidence="12 13" key="1">
    <citation type="submission" date="2018-09" db="EMBL/GenBank/DDBJ databases">
        <title>Altererythrobacter sp.Ery1 and Ery12, the genome sequencing of novel strains in genus Alterythrobacter.</title>
        <authorList>
            <person name="Cheng H."/>
            <person name="Wu Y.-H."/>
            <person name="Fang C."/>
            <person name="Xu X.-W."/>
        </authorList>
    </citation>
    <scope>NUCLEOTIDE SEQUENCE [LARGE SCALE GENOMIC DNA]</scope>
    <source>
        <strain evidence="12 13">Ery12</strain>
    </source>
</reference>
<comment type="subcellular location">
    <subcellularLocation>
        <location evidence="2">Membrane</location>
    </subcellularLocation>
</comment>
<dbReference type="SUPFAM" id="SSF55874">
    <property type="entry name" value="ATPase domain of HSP90 chaperone/DNA topoisomerase II/histidine kinase"/>
    <property type="match status" value="1"/>
</dbReference>
<accession>A0A419R5J3</accession>
<comment type="caution">
    <text evidence="12">The sequence shown here is derived from an EMBL/GenBank/DDBJ whole genome shotgun (WGS) entry which is preliminary data.</text>
</comment>
<keyword evidence="6" id="KW-0547">Nucleotide-binding</keyword>
<evidence type="ECO:0000313" key="13">
    <source>
        <dbReference type="Proteomes" id="UP000284322"/>
    </source>
</evidence>
<dbReference type="RefSeq" id="WP_120106018.1">
    <property type="nucleotide sequence ID" value="NZ_RAHJ01000003.1"/>
</dbReference>
<dbReference type="SMART" id="SM00304">
    <property type="entry name" value="HAMP"/>
    <property type="match status" value="1"/>
</dbReference>
<evidence type="ECO:0000313" key="12">
    <source>
        <dbReference type="EMBL" id="RJX71162.1"/>
    </source>
</evidence>
<dbReference type="InterPro" id="IPR036097">
    <property type="entry name" value="HisK_dim/P_sf"/>
</dbReference>
<dbReference type="PROSITE" id="PS50109">
    <property type="entry name" value="HIS_KIN"/>
    <property type="match status" value="1"/>
</dbReference>
<dbReference type="InterPro" id="IPR003594">
    <property type="entry name" value="HATPase_dom"/>
</dbReference>
<evidence type="ECO:0000259" key="10">
    <source>
        <dbReference type="PROSITE" id="PS50109"/>
    </source>
</evidence>
<dbReference type="SMART" id="SM00387">
    <property type="entry name" value="HATPase_c"/>
    <property type="match status" value="1"/>
</dbReference>
<dbReference type="OrthoDB" id="9804645at2"/>
<sequence length="473" mass="50785">MPRPAIPRPLKGMMAGMMAGMMGRIALVLTGAIVLELLGIVALHQWQDRELVDVARTQSIAGQLADAVRIAETAPRPRRAGSMHDLAARGPSRQALALNWVPNTVITDHSVADARLAAMRARLVQADDRLRDREMRLSLMLGRDGGQHDLVGLIALDDGSFLSFRVNRYLRGPPPLWLVSLLHILLLVAVFGLAMVLVRSLLRPLRDLAKAADETGRNHTHAIVPDGPREVRQLAHAFSAMQVRLIAAMDDNTQALIAVSHDLRTPIQRAKLRAAMLDDAAAGAAIEQELAAMDRFIDGALAYVRSGADEEPRLIDVAAMLAAIADDTADQGADIRFRGPPSLILHTRPILLARMLQNLIDNARRYANRIELRLTGEANRYAEICVDDDGPGIPAEQRADALQPFRKLTPAGGEGLGADGALNQGAGLGLAFIQRALSGSPDGLTLEDSPLGGLRARLTLHDAGSSAEQGPPG</sequence>
<keyword evidence="5" id="KW-0808">Transferase</keyword>
<evidence type="ECO:0000256" key="6">
    <source>
        <dbReference type="ARBA" id="ARBA00022741"/>
    </source>
</evidence>
<feature type="domain" description="HAMP" evidence="11">
    <location>
        <begin position="199"/>
        <end position="250"/>
    </location>
</feature>
<organism evidence="12 13">
    <name type="scientific">Tsuneonella suprasediminis</name>
    <dbReference type="NCBI Taxonomy" id="2306996"/>
    <lineage>
        <taxon>Bacteria</taxon>
        <taxon>Pseudomonadati</taxon>
        <taxon>Pseudomonadota</taxon>
        <taxon>Alphaproteobacteria</taxon>
        <taxon>Sphingomonadales</taxon>
        <taxon>Erythrobacteraceae</taxon>
        <taxon>Tsuneonella</taxon>
    </lineage>
</organism>
<dbReference type="GO" id="GO:0005886">
    <property type="term" value="C:plasma membrane"/>
    <property type="evidence" value="ECO:0007669"/>
    <property type="project" value="TreeGrafter"/>
</dbReference>
<keyword evidence="8" id="KW-0067">ATP-binding</keyword>
<keyword evidence="9" id="KW-1133">Transmembrane helix</keyword>
<dbReference type="InterPro" id="IPR005467">
    <property type="entry name" value="His_kinase_dom"/>
</dbReference>
<comment type="catalytic activity">
    <reaction evidence="1">
        <text>ATP + protein L-histidine = ADP + protein N-phospho-L-histidine.</text>
        <dbReference type="EC" id="2.7.13.3"/>
    </reaction>
</comment>
<evidence type="ECO:0000256" key="2">
    <source>
        <dbReference type="ARBA" id="ARBA00004370"/>
    </source>
</evidence>
<dbReference type="Gene3D" id="3.30.565.10">
    <property type="entry name" value="Histidine kinase-like ATPase, C-terminal domain"/>
    <property type="match status" value="1"/>
</dbReference>
<dbReference type="CDD" id="cd06225">
    <property type="entry name" value="HAMP"/>
    <property type="match status" value="1"/>
</dbReference>
<dbReference type="AlphaFoldDB" id="A0A419R5J3"/>
<dbReference type="Proteomes" id="UP000284322">
    <property type="component" value="Unassembled WGS sequence"/>
</dbReference>
<evidence type="ECO:0000256" key="8">
    <source>
        <dbReference type="ARBA" id="ARBA00022840"/>
    </source>
</evidence>
<evidence type="ECO:0000256" key="1">
    <source>
        <dbReference type="ARBA" id="ARBA00000085"/>
    </source>
</evidence>
<evidence type="ECO:0000259" key="11">
    <source>
        <dbReference type="PROSITE" id="PS50885"/>
    </source>
</evidence>
<dbReference type="InterPro" id="IPR036890">
    <property type="entry name" value="HATPase_C_sf"/>
</dbReference>
<evidence type="ECO:0000256" key="3">
    <source>
        <dbReference type="ARBA" id="ARBA00012438"/>
    </source>
</evidence>
<evidence type="ECO:0000256" key="4">
    <source>
        <dbReference type="ARBA" id="ARBA00022553"/>
    </source>
</evidence>
<keyword evidence="13" id="KW-1185">Reference proteome</keyword>
<evidence type="ECO:0000256" key="5">
    <source>
        <dbReference type="ARBA" id="ARBA00022679"/>
    </source>
</evidence>
<keyword evidence="7" id="KW-0418">Kinase</keyword>
<dbReference type="PANTHER" id="PTHR44936">
    <property type="entry name" value="SENSOR PROTEIN CREC"/>
    <property type="match status" value="1"/>
</dbReference>
<dbReference type="PANTHER" id="PTHR44936:SF10">
    <property type="entry name" value="SENSOR PROTEIN RSTB"/>
    <property type="match status" value="1"/>
</dbReference>
<dbReference type="PROSITE" id="PS50885">
    <property type="entry name" value="HAMP"/>
    <property type="match status" value="1"/>
</dbReference>
<dbReference type="GO" id="GO:0000155">
    <property type="term" value="F:phosphorelay sensor kinase activity"/>
    <property type="evidence" value="ECO:0007669"/>
    <property type="project" value="InterPro"/>
</dbReference>
<dbReference type="EMBL" id="RAHJ01000003">
    <property type="protein sequence ID" value="RJX71162.1"/>
    <property type="molecule type" value="Genomic_DNA"/>
</dbReference>
<dbReference type="Pfam" id="PF00672">
    <property type="entry name" value="HAMP"/>
    <property type="match status" value="1"/>
</dbReference>
<dbReference type="CDD" id="cd00075">
    <property type="entry name" value="HATPase"/>
    <property type="match status" value="1"/>
</dbReference>
<keyword evidence="9" id="KW-0472">Membrane</keyword>
<dbReference type="InterPro" id="IPR050980">
    <property type="entry name" value="2C_sensor_his_kinase"/>
</dbReference>
<dbReference type="SUPFAM" id="SSF47384">
    <property type="entry name" value="Homodimeric domain of signal transducing histidine kinase"/>
    <property type="match status" value="1"/>
</dbReference>
<keyword evidence="4" id="KW-0597">Phosphoprotein</keyword>
<protein>
    <recommendedName>
        <fullName evidence="3">histidine kinase</fullName>
        <ecNumber evidence="3">2.7.13.3</ecNumber>
    </recommendedName>
</protein>
<gene>
    <name evidence="12" type="ORF">D6858_00535</name>
</gene>
<feature type="transmembrane region" description="Helical" evidence="9">
    <location>
        <begin position="176"/>
        <end position="198"/>
    </location>
</feature>
<name>A0A419R5J3_9SPHN</name>
<dbReference type="Gene3D" id="1.10.287.130">
    <property type="match status" value="1"/>
</dbReference>
<keyword evidence="9" id="KW-0812">Transmembrane</keyword>
<evidence type="ECO:0000256" key="7">
    <source>
        <dbReference type="ARBA" id="ARBA00022777"/>
    </source>
</evidence>
<dbReference type="InterPro" id="IPR003660">
    <property type="entry name" value="HAMP_dom"/>
</dbReference>
<evidence type="ECO:0000256" key="9">
    <source>
        <dbReference type="SAM" id="Phobius"/>
    </source>
</evidence>
<proteinExistence type="predicted"/>